<evidence type="ECO:0000256" key="1">
    <source>
        <dbReference type="SAM" id="MobiDB-lite"/>
    </source>
</evidence>
<reference evidence="2" key="2">
    <citation type="submission" date="2016-06" db="EMBL/GenBank/DDBJ databases">
        <title>The genome of a short-lived fish provides insights into sex chromosome evolution and the genetic control of aging.</title>
        <authorList>
            <person name="Reichwald K."/>
            <person name="Felder M."/>
            <person name="Petzold A."/>
            <person name="Koch P."/>
            <person name="Groth M."/>
            <person name="Platzer M."/>
        </authorList>
    </citation>
    <scope>NUCLEOTIDE SEQUENCE</scope>
    <source>
        <tissue evidence="2">Brain</tissue>
    </source>
</reference>
<protein>
    <submittedName>
        <fullName evidence="2">Uncharacterized protein</fullName>
    </submittedName>
</protein>
<gene>
    <name evidence="2" type="primary">Nfu_g_1_005651</name>
</gene>
<reference evidence="2" key="1">
    <citation type="submission" date="2016-05" db="EMBL/GenBank/DDBJ databases">
        <authorList>
            <person name="Lavstsen T."/>
            <person name="Jespersen J.S."/>
        </authorList>
    </citation>
    <scope>NUCLEOTIDE SEQUENCE</scope>
    <source>
        <tissue evidence="2">Brain</tissue>
    </source>
</reference>
<feature type="compositionally biased region" description="Polar residues" evidence="1">
    <location>
        <begin position="12"/>
        <end position="24"/>
    </location>
</feature>
<dbReference type="EMBL" id="HADZ01014839">
    <property type="protein sequence ID" value="SBP78780.1"/>
    <property type="molecule type" value="Transcribed_RNA"/>
</dbReference>
<proteinExistence type="predicted"/>
<feature type="non-terminal residue" evidence="2">
    <location>
        <position position="1"/>
    </location>
</feature>
<organism evidence="2">
    <name type="scientific">Nothobranchius kadleci</name>
    <name type="common">African annual killifish</name>
    <dbReference type="NCBI Taxonomy" id="1051664"/>
    <lineage>
        <taxon>Eukaryota</taxon>
        <taxon>Metazoa</taxon>
        <taxon>Chordata</taxon>
        <taxon>Craniata</taxon>
        <taxon>Vertebrata</taxon>
        <taxon>Euteleostomi</taxon>
        <taxon>Actinopterygii</taxon>
        <taxon>Neopterygii</taxon>
        <taxon>Teleostei</taxon>
        <taxon>Neoteleostei</taxon>
        <taxon>Acanthomorphata</taxon>
        <taxon>Ovalentaria</taxon>
        <taxon>Atherinomorphae</taxon>
        <taxon>Cyprinodontiformes</taxon>
        <taxon>Nothobranchiidae</taxon>
        <taxon>Nothobranchius</taxon>
    </lineage>
</organism>
<evidence type="ECO:0000313" key="2">
    <source>
        <dbReference type="EMBL" id="SBP78780.1"/>
    </source>
</evidence>
<name>A0A1A8CJ39_NOTKA</name>
<feature type="region of interest" description="Disordered" evidence="1">
    <location>
        <begin position="1"/>
        <end position="52"/>
    </location>
</feature>
<accession>A0A1A8CJ39</accession>
<sequence length="52" mass="5076">PSGGRSPSGSRMATSSLKSGQLNCSPAGCSAGELPPMALALPGQGTPSKYLN</sequence>
<feature type="compositionally biased region" description="Low complexity" evidence="1">
    <location>
        <begin position="1"/>
        <end position="11"/>
    </location>
</feature>
<dbReference type="AlphaFoldDB" id="A0A1A8CJ39"/>